<evidence type="ECO:0000256" key="3">
    <source>
        <dbReference type="ARBA" id="ARBA00023224"/>
    </source>
</evidence>
<evidence type="ECO:0000256" key="4">
    <source>
        <dbReference type="ARBA" id="ARBA00029447"/>
    </source>
</evidence>
<dbReference type="Pfam" id="PF00672">
    <property type="entry name" value="HAMP"/>
    <property type="match status" value="1"/>
</dbReference>
<dbReference type="Proteomes" id="UP000001929">
    <property type="component" value="Chromosome"/>
</dbReference>
<feature type="transmembrane region" description="Helical" evidence="6">
    <location>
        <begin position="13"/>
        <end position="33"/>
    </location>
</feature>
<feature type="transmembrane region" description="Helical" evidence="6">
    <location>
        <begin position="199"/>
        <end position="221"/>
    </location>
</feature>
<keyword evidence="11" id="KW-1185">Reference proteome</keyword>
<dbReference type="PROSITE" id="PS50885">
    <property type="entry name" value="HAMP"/>
    <property type="match status" value="1"/>
</dbReference>
<evidence type="ECO:0000256" key="2">
    <source>
        <dbReference type="ARBA" id="ARBA00022519"/>
    </source>
</evidence>
<dbReference type="SMART" id="SM00283">
    <property type="entry name" value="MA"/>
    <property type="match status" value="1"/>
</dbReference>
<gene>
    <name evidence="10" type="ordered locus">Rru_A1408</name>
</gene>
<dbReference type="PROSITE" id="PS50192">
    <property type="entry name" value="T_SNARE"/>
    <property type="match status" value="1"/>
</dbReference>
<dbReference type="HOGENOM" id="CLU_000445_107_27_5"/>
<feature type="domain" description="Methyl-accepting transducer" evidence="7">
    <location>
        <begin position="305"/>
        <end position="548"/>
    </location>
</feature>
<dbReference type="AlphaFoldDB" id="Q2RUI6"/>
<dbReference type="SUPFAM" id="SSF158472">
    <property type="entry name" value="HAMP domain-like"/>
    <property type="match status" value="1"/>
</dbReference>
<evidence type="ECO:0000256" key="5">
    <source>
        <dbReference type="PROSITE-ProRule" id="PRU00284"/>
    </source>
</evidence>
<dbReference type="PANTHER" id="PTHR32089">
    <property type="entry name" value="METHYL-ACCEPTING CHEMOTAXIS PROTEIN MCPB"/>
    <property type="match status" value="1"/>
</dbReference>
<dbReference type="SUPFAM" id="SSF58104">
    <property type="entry name" value="Methyl-accepting chemotaxis protein (MCP) signaling domain"/>
    <property type="match status" value="1"/>
</dbReference>
<organism evidence="10 11">
    <name type="scientific">Rhodospirillum rubrum (strain ATCC 11170 / ATH 1.1.1 / DSM 467 / LMG 4362 / NCIMB 8255 / S1)</name>
    <dbReference type="NCBI Taxonomy" id="269796"/>
    <lineage>
        <taxon>Bacteria</taxon>
        <taxon>Pseudomonadati</taxon>
        <taxon>Pseudomonadota</taxon>
        <taxon>Alphaproteobacteria</taxon>
        <taxon>Rhodospirillales</taxon>
        <taxon>Rhodospirillaceae</taxon>
        <taxon>Rhodospirillum</taxon>
    </lineage>
</organism>
<dbReference type="KEGG" id="rru:Rru_A1408"/>
<keyword evidence="2" id="KW-0997">Cell inner membrane</keyword>
<dbReference type="EnsemblBacteria" id="ABC22209">
    <property type="protein sequence ID" value="ABC22209"/>
    <property type="gene ID" value="Rru_A1408"/>
</dbReference>
<dbReference type="STRING" id="269796.Rru_A1408"/>
<dbReference type="GO" id="GO:0006935">
    <property type="term" value="P:chemotaxis"/>
    <property type="evidence" value="ECO:0007669"/>
    <property type="project" value="InterPro"/>
</dbReference>
<dbReference type="GO" id="GO:0005886">
    <property type="term" value="C:plasma membrane"/>
    <property type="evidence" value="ECO:0007669"/>
    <property type="project" value="UniProtKB-SubCell"/>
</dbReference>
<evidence type="ECO:0000256" key="1">
    <source>
        <dbReference type="ARBA" id="ARBA00004429"/>
    </source>
</evidence>
<proteinExistence type="inferred from homology"/>
<comment type="subcellular location">
    <subcellularLocation>
        <location evidence="1">Cell inner membrane</location>
        <topology evidence="1">Multi-pass membrane protein</topology>
    </subcellularLocation>
</comment>
<dbReference type="PATRIC" id="fig|269796.9.peg.1478"/>
<dbReference type="CDD" id="cd06225">
    <property type="entry name" value="HAMP"/>
    <property type="match status" value="1"/>
</dbReference>
<dbReference type="PANTHER" id="PTHR32089:SF112">
    <property type="entry name" value="LYSOZYME-LIKE PROTEIN-RELATED"/>
    <property type="match status" value="1"/>
</dbReference>
<dbReference type="GO" id="GO:0007165">
    <property type="term" value="P:signal transduction"/>
    <property type="evidence" value="ECO:0007669"/>
    <property type="project" value="UniProtKB-KW"/>
</dbReference>
<evidence type="ECO:0000256" key="6">
    <source>
        <dbReference type="SAM" id="Phobius"/>
    </source>
</evidence>
<keyword evidence="2" id="KW-1003">Cell membrane</keyword>
<dbReference type="PhylomeDB" id="Q2RUI6"/>
<feature type="domain" description="T-SNARE coiled-coil homology" evidence="8">
    <location>
        <begin position="464"/>
        <end position="526"/>
    </location>
</feature>
<keyword evidence="6" id="KW-1133">Transmembrane helix</keyword>
<protein>
    <submittedName>
        <fullName evidence="10">Chemotaxis sensory transducer</fullName>
    </submittedName>
</protein>
<keyword evidence="6" id="KW-0472">Membrane</keyword>
<dbReference type="Pfam" id="PF00015">
    <property type="entry name" value="MCPsignal"/>
    <property type="match status" value="1"/>
</dbReference>
<dbReference type="InterPro" id="IPR003660">
    <property type="entry name" value="HAMP_dom"/>
</dbReference>
<keyword evidence="6" id="KW-0812">Transmembrane</keyword>
<dbReference type="InterPro" id="IPR004090">
    <property type="entry name" value="Chemotax_Me-accpt_rcpt"/>
</dbReference>
<reference evidence="10 11" key="1">
    <citation type="journal article" date="2011" name="Stand. Genomic Sci.">
        <title>Complete genome sequence of Rhodospirillum rubrum type strain (S1).</title>
        <authorList>
            <person name="Munk A.C."/>
            <person name="Copeland A."/>
            <person name="Lucas S."/>
            <person name="Lapidus A."/>
            <person name="Del Rio T.G."/>
            <person name="Barry K."/>
            <person name="Detter J.C."/>
            <person name="Hammon N."/>
            <person name="Israni S."/>
            <person name="Pitluck S."/>
            <person name="Brettin T."/>
            <person name="Bruce D."/>
            <person name="Han C."/>
            <person name="Tapia R."/>
            <person name="Gilna P."/>
            <person name="Schmutz J."/>
            <person name="Larimer F."/>
            <person name="Land M."/>
            <person name="Kyrpides N.C."/>
            <person name="Mavromatis K."/>
            <person name="Richardson P."/>
            <person name="Rohde M."/>
            <person name="Goker M."/>
            <person name="Klenk H.P."/>
            <person name="Zhang Y."/>
            <person name="Roberts G.P."/>
            <person name="Reslewic S."/>
            <person name="Schwartz D.C."/>
        </authorList>
    </citation>
    <scope>NUCLEOTIDE SEQUENCE [LARGE SCALE GENOMIC DNA]</scope>
    <source>
        <strain evidence="11">ATCC 11170 / ATH 1.1.1 / DSM 467 / LMG 4362 / NCIMB 8255 / S1</strain>
    </source>
</reference>
<dbReference type="GO" id="GO:0004888">
    <property type="term" value="F:transmembrane signaling receptor activity"/>
    <property type="evidence" value="ECO:0007669"/>
    <property type="project" value="InterPro"/>
</dbReference>
<accession>Q2RUI6</accession>
<dbReference type="EMBL" id="CP000230">
    <property type="protein sequence ID" value="ABC22209.1"/>
    <property type="molecule type" value="Genomic_DNA"/>
</dbReference>
<dbReference type="PRINTS" id="PR00260">
    <property type="entry name" value="CHEMTRNSDUCR"/>
</dbReference>
<dbReference type="SMART" id="SM00304">
    <property type="entry name" value="HAMP"/>
    <property type="match status" value="1"/>
</dbReference>
<dbReference type="Gene3D" id="6.10.340.10">
    <property type="match status" value="1"/>
</dbReference>
<dbReference type="PROSITE" id="PS50111">
    <property type="entry name" value="CHEMOTAXIS_TRANSDUC_2"/>
    <property type="match status" value="1"/>
</dbReference>
<sequence>MALLANSRIVTKFIVVFCVMAGIMVALATLNGIQINKIDTDYSALLENEVIIATEALRARGDIQNIGRQMNNVLLIREPPSNLDKIASSLLDLQTLIAKSLDKIEQTGDGKADAMVNEVRAILERIKRTSAATIAVKRAAAADHDTVARATWGGPDGRPLVLGIYDRLESFSNETLTRIDTISGELSAQSTNTIWLSRALTGLGLVVGMALSFFVALVGIVHPLARLREAMAKIAQGDLAVAIPGVERRDEAGAMAGAVMIFKTNMQKNREMEEEAKQTDLRVQKERRDAMTQLANSFESRVMDVVKGVSASSTELQATAQSMSRSASQSNTQTTTVAAAAEQATANVQTVASAAEQLSASISEISRQVSESTRISTAASEEAARADAMVQGLASTADRIGAVVKLINDIASQTNLLALNATIEAARAGEAGKGFAVVAGEVKGLANQTGRATEEIGQQIAAVQEETRRTVEAIKGITTVIDQVRQISSSIASAVEEQGAATQEIARNVQQAAQGTRDVSHNIMGVSQSVASTGGAAEQLLASASELARNSETLRSEVALFLSEVRST</sequence>
<dbReference type="RefSeq" id="WP_011389162.1">
    <property type="nucleotide sequence ID" value="NC_007643.1"/>
</dbReference>
<comment type="similarity">
    <text evidence="4">Belongs to the methyl-accepting chemotaxis (MCP) protein family.</text>
</comment>
<dbReference type="InterPro" id="IPR000727">
    <property type="entry name" value="T_SNARE_dom"/>
</dbReference>
<dbReference type="InterPro" id="IPR004089">
    <property type="entry name" value="MCPsignal_dom"/>
</dbReference>
<dbReference type="Gene3D" id="1.10.287.950">
    <property type="entry name" value="Methyl-accepting chemotaxis protein"/>
    <property type="match status" value="1"/>
</dbReference>
<evidence type="ECO:0000313" key="11">
    <source>
        <dbReference type="Proteomes" id="UP000001929"/>
    </source>
</evidence>
<keyword evidence="3 5" id="KW-0807">Transducer</keyword>
<evidence type="ECO:0000259" key="7">
    <source>
        <dbReference type="PROSITE" id="PS50111"/>
    </source>
</evidence>
<evidence type="ECO:0000259" key="8">
    <source>
        <dbReference type="PROSITE" id="PS50192"/>
    </source>
</evidence>
<name>Q2RUI6_RHORT</name>
<feature type="domain" description="HAMP" evidence="9">
    <location>
        <begin position="218"/>
        <end position="271"/>
    </location>
</feature>
<dbReference type="eggNOG" id="COG0840">
    <property type="taxonomic scope" value="Bacteria"/>
</dbReference>
<evidence type="ECO:0000259" key="9">
    <source>
        <dbReference type="PROSITE" id="PS50885"/>
    </source>
</evidence>
<evidence type="ECO:0000313" key="10">
    <source>
        <dbReference type="EMBL" id="ABC22209.1"/>
    </source>
</evidence>